<feature type="region of interest" description="Disordered" evidence="2">
    <location>
        <begin position="97"/>
        <end position="117"/>
    </location>
</feature>
<dbReference type="EMBL" id="LR131273">
    <property type="protein sequence ID" value="VDR41423.1"/>
    <property type="molecule type" value="Genomic_DNA"/>
</dbReference>
<dbReference type="GO" id="GO:0003700">
    <property type="term" value="F:DNA-binding transcription factor activity"/>
    <property type="evidence" value="ECO:0007669"/>
    <property type="project" value="TreeGrafter"/>
</dbReference>
<evidence type="ECO:0000313" key="5">
    <source>
        <dbReference type="EMBL" id="VDR41423.1"/>
    </source>
</evidence>
<dbReference type="InterPro" id="IPR001387">
    <property type="entry name" value="Cro/C1-type_HTH"/>
</dbReference>
<dbReference type="Pfam" id="PF13560">
    <property type="entry name" value="HTH_31"/>
    <property type="match status" value="1"/>
</dbReference>
<dbReference type="GO" id="GO:0003677">
    <property type="term" value="F:DNA binding"/>
    <property type="evidence" value="ECO:0007669"/>
    <property type="project" value="UniProtKB-KW"/>
</dbReference>
<keyword evidence="1" id="KW-0238">DNA-binding</keyword>
<reference evidence="5 6" key="1">
    <citation type="submission" date="2018-12" db="EMBL/GenBank/DDBJ databases">
        <authorList>
            <consortium name="Pathogen Informatics"/>
        </authorList>
    </citation>
    <scope>NUCLEOTIDE SEQUENCE [LARGE SCALE GENOMIC DNA]</scope>
    <source>
        <strain evidence="5 6">NCTC10741</strain>
    </source>
</reference>
<evidence type="ECO:0000313" key="7">
    <source>
        <dbReference type="Proteomes" id="UP000676853"/>
    </source>
</evidence>
<name>A0A3P8MF33_TSUPA</name>
<dbReference type="Gene3D" id="1.10.260.40">
    <property type="entry name" value="lambda repressor-like DNA-binding domains"/>
    <property type="match status" value="1"/>
</dbReference>
<evidence type="ECO:0000313" key="6">
    <source>
        <dbReference type="Proteomes" id="UP000271626"/>
    </source>
</evidence>
<dbReference type="AlphaFoldDB" id="A0A3P8MF33"/>
<dbReference type="PANTHER" id="PTHR46797:SF1">
    <property type="entry name" value="METHYLPHOSPHONATE SYNTHASE"/>
    <property type="match status" value="1"/>
</dbReference>
<dbReference type="GO" id="GO:0005829">
    <property type="term" value="C:cytosol"/>
    <property type="evidence" value="ECO:0007669"/>
    <property type="project" value="TreeGrafter"/>
</dbReference>
<dbReference type="Proteomes" id="UP000676853">
    <property type="component" value="Unassembled WGS sequence"/>
</dbReference>
<accession>A0A3P8MF33</accession>
<dbReference type="EMBL" id="JAGXOE010000020">
    <property type="protein sequence ID" value="MBS4101687.1"/>
    <property type="molecule type" value="Genomic_DNA"/>
</dbReference>
<protein>
    <submittedName>
        <fullName evidence="5">HTH-type transcriptional regulator sinR</fullName>
    </submittedName>
    <submittedName>
        <fullName evidence="4">Helix-turn-helix transcriptional regulator</fullName>
    </submittedName>
</protein>
<dbReference type="InterPro" id="IPR050807">
    <property type="entry name" value="TransReg_Diox_bact_type"/>
</dbReference>
<dbReference type="PROSITE" id="PS50943">
    <property type="entry name" value="HTH_CROC1"/>
    <property type="match status" value="1"/>
</dbReference>
<proteinExistence type="predicted"/>
<dbReference type="Proteomes" id="UP000271626">
    <property type="component" value="Chromosome"/>
</dbReference>
<dbReference type="CDD" id="cd00093">
    <property type="entry name" value="HTH_XRE"/>
    <property type="match status" value="1"/>
</dbReference>
<dbReference type="InterPro" id="IPR010982">
    <property type="entry name" value="Lambda_DNA-bd_dom_sf"/>
</dbReference>
<evidence type="ECO:0000313" key="4">
    <source>
        <dbReference type="EMBL" id="MBS4101687.1"/>
    </source>
</evidence>
<dbReference type="SUPFAM" id="SSF47413">
    <property type="entry name" value="lambda repressor-like DNA-binding domains"/>
    <property type="match status" value="1"/>
</dbReference>
<keyword evidence="7" id="KW-1185">Reference proteome</keyword>
<gene>
    <name evidence="5" type="primary">sinR_2</name>
    <name evidence="4" type="ORF">KFZ73_10585</name>
    <name evidence="5" type="ORF">NCTC10741_04594</name>
</gene>
<dbReference type="SMART" id="SM00530">
    <property type="entry name" value="HTH_XRE"/>
    <property type="match status" value="1"/>
</dbReference>
<dbReference type="PANTHER" id="PTHR46797">
    <property type="entry name" value="HTH-TYPE TRANSCRIPTIONAL REGULATOR"/>
    <property type="match status" value="1"/>
</dbReference>
<sequence>MRTHGEALFRHELGAHLRRLRHERGERLADTAERAGISPQYLSEIERGLKDPSSEMLAAIAGALGTGVGPIVVEVGRRLDAARPVLRLDRTATAVPAAGPVAPMPSTPGPRLLALAA</sequence>
<dbReference type="RefSeq" id="WP_126198522.1">
    <property type="nucleotide sequence ID" value="NZ_CP085954.1"/>
</dbReference>
<reference evidence="4 7" key="2">
    <citation type="submission" date="2021-04" db="EMBL/GenBank/DDBJ databases">
        <title>Whole genome sequence analysis of a thiophenic sulfur metabolizing bacteria.</title>
        <authorList>
            <person name="Akhtar N."/>
            <person name="Akram J."/>
            <person name="Aslam A."/>
        </authorList>
    </citation>
    <scope>NUCLEOTIDE SEQUENCE [LARGE SCALE GENOMIC DNA]</scope>
    <source>
        <strain evidence="4 7">3OW</strain>
    </source>
</reference>
<feature type="domain" description="HTH cro/C1-type" evidence="3">
    <location>
        <begin position="17"/>
        <end position="71"/>
    </location>
</feature>
<evidence type="ECO:0000259" key="3">
    <source>
        <dbReference type="PROSITE" id="PS50943"/>
    </source>
</evidence>
<evidence type="ECO:0000256" key="2">
    <source>
        <dbReference type="SAM" id="MobiDB-lite"/>
    </source>
</evidence>
<dbReference type="OrthoDB" id="3188736at2"/>
<evidence type="ECO:0000256" key="1">
    <source>
        <dbReference type="ARBA" id="ARBA00023125"/>
    </source>
</evidence>
<organism evidence="5 6">
    <name type="scientific">Tsukamurella paurometabola</name>
    <name type="common">Corynebacterium paurometabolum</name>
    <dbReference type="NCBI Taxonomy" id="2061"/>
    <lineage>
        <taxon>Bacteria</taxon>
        <taxon>Bacillati</taxon>
        <taxon>Actinomycetota</taxon>
        <taxon>Actinomycetes</taxon>
        <taxon>Mycobacteriales</taxon>
        <taxon>Tsukamurellaceae</taxon>
        <taxon>Tsukamurella</taxon>
    </lineage>
</organism>